<dbReference type="KEGG" id="pox:MB84_29830"/>
<evidence type="ECO:0000313" key="2">
    <source>
        <dbReference type="Proteomes" id="UP000035050"/>
    </source>
</evidence>
<dbReference type="AlphaFoldDB" id="A0A0G3ICR0"/>
<name>A0A0G3ICR0_9BURK</name>
<keyword evidence="1" id="KW-0614">Plasmid</keyword>
<proteinExistence type="predicted"/>
<reference evidence="1" key="1">
    <citation type="submission" date="2016-06" db="EMBL/GenBank/DDBJ databases">
        <title>Pandoraea oxalativorans DSM 23570 Genome Sequencing.</title>
        <authorList>
            <person name="Ee R."/>
            <person name="Lim Y.-L."/>
            <person name="Yong D."/>
            <person name="Yin W.-F."/>
            <person name="Chan K.-G."/>
        </authorList>
    </citation>
    <scope>NUCLEOTIDE SEQUENCE</scope>
    <source>
        <strain evidence="1">DSM 23570</strain>
        <plasmid evidence="1">pPO70-2</plasmid>
    </source>
</reference>
<dbReference type="Proteomes" id="UP000035050">
    <property type="component" value="Plasmid pPO70-2"/>
</dbReference>
<geneLocation type="plasmid" evidence="1 2">
    <name>pPO70-2</name>
</geneLocation>
<protein>
    <submittedName>
        <fullName evidence="1">Uncharacterized protein</fullName>
    </submittedName>
</protein>
<keyword evidence="2" id="KW-1185">Reference proteome</keyword>
<accession>A0A0G3ICR0</accession>
<dbReference type="EMBL" id="CP011519">
    <property type="protein sequence ID" value="AKK24969.1"/>
    <property type="molecule type" value="Genomic_DNA"/>
</dbReference>
<dbReference type="PATRIC" id="fig|573737.6.peg.6013"/>
<gene>
    <name evidence="1" type="ORF">MB84_29830</name>
</gene>
<sequence>MLNRDKDRLRELVPGAQIQILSPAAINWAKAVQLRAMFPDKYLNASKRGFRPYVCGLKILLPVTAEQVDPLGPDWGAYERQ</sequence>
<evidence type="ECO:0000313" key="1">
    <source>
        <dbReference type="EMBL" id="AKK24969.1"/>
    </source>
</evidence>
<organism evidence="1 2">
    <name type="scientific">Pandoraea oxalativorans</name>
    <dbReference type="NCBI Taxonomy" id="573737"/>
    <lineage>
        <taxon>Bacteria</taxon>
        <taxon>Pseudomonadati</taxon>
        <taxon>Pseudomonadota</taxon>
        <taxon>Betaproteobacteria</taxon>
        <taxon>Burkholderiales</taxon>
        <taxon>Burkholderiaceae</taxon>
        <taxon>Pandoraea</taxon>
    </lineage>
</organism>